<comment type="caution">
    <text evidence="2">The sequence shown here is derived from an EMBL/GenBank/DDBJ whole genome shotgun (WGS) entry which is preliminary data.</text>
</comment>
<accession>A0A365P600</accession>
<proteinExistence type="predicted"/>
<dbReference type="Proteomes" id="UP000252187">
    <property type="component" value="Unassembled WGS sequence"/>
</dbReference>
<evidence type="ECO:0000313" key="3">
    <source>
        <dbReference type="Proteomes" id="UP000252187"/>
    </source>
</evidence>
<dbReference type="AlphaFoldDB" id="A0A365P600"/>
<evidence type="ECO:0000313" key="4">
    <source>
        <dbReference type="Proteomes" id="UP001172702"/>
    </source>
</evidence>
<organism evidence="2 3">
    <name type="scientific">Dietzia maris</name>
    <dbReference type="NCBI Taxonomy" id="37915"/>
    <lineage>
        <taxon>Bacteria</taxon>
        <taxon>Bacillati</taxon>
        <taxon>Actinomycetota</taxon>
        <taxon>Actinomycetes</taxon>
        <taxon>Mycobacteriales</taxon>
        <taxon>Dietziaceae</taxon>
        <taxon>Dietzia</taxon>
    </lineage>
</organism>
<evidence type="ECO:0000313" key="2">
    <source>
        <dbReference type="EMBL" id="RBA30000.1"/>
    </source>
</evidence>
<dbReference type="EMBL" id="JAUHTB010000037">
    <property type="protein sequence ID" value="MDN4507758.1"/>
    <property type="molecule type" value="Genomic_DNA"/>
</dbReference>
<reference evidence="2 3" key="1">
    <citation type="submission" date="2018-06" db="EMBL/GenBank/DDBJ databases">
        <title>Whole genome sequencing of four bacterial strains from South Shetland trench revealing bio-synthetic gene clusters.</title>
        <authorList>
            <person name="Abdel-Mageed W.M."/>
            <person name="Lehri B."/>
            <person name="Jarmusch S.A."/>
            <person name="Miranda K."/>
            <person name="Goodfellow M."/>
            <person name="Jaspars M."/>
            <person name="Karlyshev A.V."/>
        </authorList>
    </citation>
    <scope>NUCLEOTIDE SEQUENCE [LARGE SCALE GENOMIC DNA]</scope>
    <source>
        <strain evidence="2 3">SST1</strain>
    </source>
</reference>
<gene>
    <name evidence="2" type="ORF">DQ226_18205</name>
    <name evidence="1" type="ORF">QYF62_17125</name>
</gene>
<dbReference type="GeneID" id="36309588"/>
<sequence length="167" mass="18297">MTNLDAEFAELIDTVGHRRAGILATTARKIATEIRTAADALGTAAVGPSQRHILAALPACTYAQSRFWRYQFADCASRLADDSKRWGAPVPRCTGEEMALHLILHRTTTDTGQSWSDLAEDLFQDNDVLTLYDIPVDAVTGPIGAVQLTPAQWFTEFTTPFPLPPRP</sequence>
<protein>
    <submittedName>
        <fullName evidence="2">Uncharacterized protein</fullName>
    </submittedName>
</protein>
<dbReference type="Proteomes" id="UP001172702">
    <property type="component" value="Unassembled WGS sequence"/>
</dbReference>
<reference evidence="1 4" key="2">
    <citation type="submission" date="2023-07" db="EMBL/GenBank/DDBJ databases">
        <title>Strategy for survival of the halotoleranting strain Dietzia MX2 from the Yakshinskoe mineral salts deposit.</title>
        <authorList>
            <person name="Kharitonova M.A."/>
            <person name="Kupriyanova-Ashina F.G."/>
            <person name="Shakirov T.R."/>
            <person name="Vafina M.S."/>
            <person name="Ilinskaya O.N."/>
        </authorList>
    </citation>
    <scope>NUCLEOTIDE SEQUENCE [LARGE SCALE GENOMIC DNA]</scope>
    <source>
        <strain evidence="1 4">MX2</strain>
    </source>
</reference>
<dbReference type="RefSeq" id="WP_083249696.1">
    <property type="nucleotide sequence ID" value="NZ_JAPWIO010000024.1"/>
</dbReference>
<keyword evidence="4" id="KW-1185">Reference proteome</keyword>
<name>A0A365P600_9ACTN</name>
<dbReference type="EMBL" id="QNTT01000108">
    <property type="protein sequence ID" value="RBA30000.1"/>
    <property type="molecule type" value="Genomic_DNA"/>
</dbReference>
<evidence type="ECO:0000313" key="1">
    <source>
        <dbReference type="EMBL" id="MDN4507758.1"/>
    </source>
</evidence>